<proteinExistence type="predicted"/>
<dbReference type="OMA" id="AKEAWIN"/>
<gene>
    <name evidence="2" type="ORF">O9G_004357</name>
</gene>
<dbReference type="STRING" id="988480.A0A075AZG4"/>
<dbReference type="HOGENOM" id="CLU_076631_0_0_1"/>
<dbReference type="EMBL" id="KE560772">
    <property type="protein sequence ID" value="EPZ35700.1"/>
    <property type="molecule type" value="Genomic_DNA"/>
</dbReference>
<accession>A0A075AZG4</accession>
<protein>
    <submittedName>
        <fullName evidence="2">Uncharacterized protein</fullName>
    </submittedName>
</protein>
<reference evidence="2 3" key="1">
    <citation type="journal article" date="2013" name="Curr. Biol.">
        <title>Shared signatures of parasitism and phylogenomics unite Cryptomycota and microsporidia.</title>
        <authorList>
            <person name="James T.Y."/>
            <person name="Pelin A."/>
            <person name="Bonen L."/>
            <person name="Ahrendt S."/>
            <person name="Sain D."/>
            <person name="Corradi N."/>
            <person name="Stajich J.E."/>
        </authorList>
    </citation>
    <scope>NUCLEOTIDE SEQUENCE [LARGE SCALE GENOMIC DNA]</scope>
    <source>
        <strain evidence="2 3">CSF55</strain>
    </source>
</reference>
<feature type="coiled-coil region" evidence="1">
    <location>
        <begin position="19"/>
        <end position="82"/>
    </location>
</feature>
<evidence type="ECO:0000313" key="2">
    <source>
        <dbReference type="EMBL" id="EPZ35700.1"/>
    </source>
</evidence>
<dbReference type="Proteomes" id="UP000030755">
    <property type="component" value="Unassembled WGS sequence"/>
</dbReference>
<dbReference type="OrthoDB" id="2152036at2759"/>
<name>A0A075AZG4_ROZAC</name>
<keyword evidence="1" id="KW-0175">Coiled coil</keyword>
<evidence type="ECO:0000256" key="1">
    <source>
        <dbReference type="SAM" id="Coils"/>
    </source>
</evidence>
<organism evidence="2 3">
    <name type="scientific">Rozella allomycis (strain CSF55)</name>
    <dbReference type="NCBI Taxonomy" id="988480"/>
    <lineage>
        <taxon>Eukaryota</taxon>
        <taxon>Fungi</taxon>
        <taxon>Fungi incertae sedis</taxon>
        <taxon>Cryptomycota</taxon>
        <taxon>Cryptomycota incertae sedis</taxon>
        <taxon>Rozella</taxon>
    </lineage>
</organism>
<dbReference type="AlphaFoldDB" id="A0A075AZG4"/>
<keyword evidence="3" id="KW-1185">Reference proteome</keyword>
<sequence length="327" mass="37737">MRSKSSTASTLVVSKPLFMDYNKQKLEAVEQKIEALLDDHKLLELKKKKKKRQLDEDGEAELEQLLEKVAELKDSAKRWFELVKITTKKDAKMEEETITFGDATAEQIQAVTGVKFPIQDLDEFPSYEDVVPSDDFMAQYFKNRQVWCINSEASQRTYIDLFLRDVVARLEFQQRLKIFCELSMGVSNEQGSKKIKLSGRCDYTIGHTRPTALDFGSHPNDIHLLTVEAKEAWINKDCLQCIAEMATVYKSRKDAGKENCTVWGIWTNAYSWQFFLIDNDGQVYRTVMYVLQKDDDIKKIYRFVYHCVKQAYNASPTESCAPTPVIV</sequence>
<evidence type="ECO:0000313" key="3">
    <source>
        <dbReference type="Proteomes" id="UP000030755"/>
    </source>
</evidence>